<dbReference type="AlphaFoldDB" id="G6AZZ6"/>
<dbReference type="Proteomes" id="UP000004407">
    <property type="component" value="Unassembled WGS sequence"/>
</dbReference>
<protein>
    <submittedName>
        <fullName evidence="1">Uncharacterized protein</fullName>
    </submittedName>
</protein>
<dbReference type="RefSeq" id="WP_007901524.1">
    <property type="nucleotide sequence ID" value="NZ_JH379449.1"/>
</dbReference>
<dbReference type="PATRIC" id="fig|1002367.3.peg.1787"/>
<dbReference type="GeneID" id="78337725"/>
<dbReference type="HOGENOM" id="CLU_1400067_0_0_10"/>
<comment type="caution">
    <text evidence="1">The sequence shown here is derived from an EMBL/GenBank/DDBJ whole genome shotgun (WGS) entry which is preliminary data.</text>
</comment>
<name>G6AZZ6_9BACT</name>
<dbReference type="EMBL" id="AFZZ01000189">
    <property type="protein sequence ID" value="EHJ38059.1"/>
    <property type="molecule type" value="Genomic_DNA"/>
</dbReference>
<reference evidence="1 2" key="1">
    <citation type="submission" date="2011-08" db="EMBL/GenBank/DDBJ databases">
        <authorList>
            <person name="Weinstock G."/>
            <person name="Sodergren E."/>
            <person name="Clifton S."/>
            <person name="Fulton L."/>
            <person name="Fulton B."/>
            <person name="Courtney L."/>
            <person name="Fronick C."/>
            <person name="Harrison M."/>
            <person name="Strong C."/>
            <person name="Farmer C."/>
            <person name="Delahaunty K."/>
            <person name="Markovic C."/>
            <person name="Hall O."/>
            <person name="Minx P."/>
            <person name="Tomlinson C."/>
            <person name="Mitreva M."/>
            <person name="Hou S."/>
            <person name="Chen J."/>
            <person name="Wollam A."/>
            <person name="Pepin K.H."/>
            <person name="Johnson M."/>
            <person name="Bhonagiri V."/>
            <person name="Zhang X."/>
            <person name="Suruliraj S."/>
            <person name="Warren W."/>
            <person name="Chinwalla A."/>
            <person name="Mardis E.R."/>
            <person name="Wilson R.K."/>
        </authorList>
    </citation>
    <scope>NUCLEOTIDE SEQUENCE [LARGE SCALE GENOMIC DNA]</scope>
    <source>
        <strain evidence="1 2">DSM 18206</strain>
    </source>
</reference>
<proteinExistence type="predicted"/>
<sequence>MAASNTDVQKSLAWAMGTPELPGVRRRVYYTSKNDILVWPKLPHNEVGRVTSSVYDGSFTLKENAVWKYIDILPEKSQLTSEAQGELPSQTQLNKLVAVHPSVSEAASAAAAYLNNNDNVFIVEDMKGKHRVVGCDKWTTKTTVTQDLGQGATGTTGTTINVEASDECPAPFYTGTITTEDGDIDCAV</sequence>
<organism evidence="1 2">
    <name type="scientific">Leyella stercorea DSM 18206</name>
    <dbReference type="NCBI Taxonomy" id="1002367"/>
    <lineage>
        <taxon>Bacteria</taxon>
        <taxon>Pseudomonadati</taxon>
        <taxon>Bacteroidota</taxon>
        <taxon>Bacteroidia</taxon>
        <taxon>Bacteroidales</taxon>
        <taxon>Prevotellaceae</taxon>
        <taxon>Leyella</taxon>
    </lineage>
</organism>
<evidence type="ECO:0000313" key="2">
    <source>
        <dbReference type="Proteomes" id="UP000004407"/>
    </source>
</evidence>
<gene>
    <name evidence="1" type="ORF">HMPREF0673_02213</name>
</gene>
<accession>G6AZZ6</accession>
<evidence type="ECO:0000313" key="1">
    <source>
        <dbReference type="EMBL" id="EHJ38059.1"/>
    </source>
</evidence>